<evidence type="ECO:0000313" key="4">
    <source>
        <dbReference type="Proteomes" id="UP000325295"/>
    </source>
</evidence>
<evidence type="ECO:0000313" key="3">
    <source>
        <dbReference type="EMBL" id="QER68103.1"/>
    </source>
</evidence>
<accession>A0A5P1X3K2</accession>
<organism evidence="3 4">
    <name type="scientific">Paucilactobacillus nenjiangensis</name>
    <dbReference type="NCBI Taxonomy" id="1296540"/>
    <lineage>
        <taxon>Bacteria</taxon>
        <taxon>Bacillati</taxon>
        <taxon>Bacillota</taxon>
        <taxon>Bacilli</taxon>
        <taxon>Lactobacillales</taxon>
        <taxon>Lactobacillaceae</taxon>
        <taxon>Paucilactobacillus</taxon>
    </lineage>
</organism>
<evidence type="ECO:0000256" key="1">
    <source>
        <dbReference type="SAM" id="MobiDB-lite"/>
    </source>
</evidence>
<feature type="chain" id="PRO_5038976560" description="Lipoprotein" evidence="2">
    <location>
        <begin position="25"/>
        <end position="184"/>
    </location>
</feature>
<name>A0A5P1X3K2_9LACO</name>
<dbReference type="KEGG" id="lnn:F0161_09805"/>
<dbReference type="PROSITE" id="PS51257">
    <property type="entry name" value="PROKAR_LIPOPROTEIN"/>
    <property type="match status" value="1"/>
</dbReference>
<reference evidence="3 4" key="1">
    <citation type="submission" date="2019-09" db="EMBL/GenBank/DDBJ databases">
        <title>Complete Genome Sequence of Lactobacillus nenjiangensis SH-Y15, isolated from sauerkraut.</title>
        <authorList>
            <person name="Yang H."/>
        </authorList>
    </citation>
    <scope>NUCLEOTIDE SEQUENCE [LARGE SCALE GENOMIC DNA]</scope>
    <source>
        <strain evidence="3 4">SH-Y15</strain>
    </source>
</reference>
<feature type="signal peptide" evidence="2">
    <location>
        <begin position="1"/>
        <end position="24"/>
    </location>
</feature>
<evidence type="ECO:0008006" key="5">
    <source>
        <dbReference type="Google" id="ProtNLM"/>
    </source>
</evidence>
<proteinExistence type="predicted"/>
<dbReference type="Proteomes" id="UP000325295">
    <property type="component" value="Chromosome"/>
</dbReference>
<sequence length="184" mass="18880">MKTTMIIKKLGLTIGGLVLTLSLAGCGTNSSVKSSSDNSSSNTRISSSVKAKKDSAKESTSSATKAAAVSSNSSTSSNSAVTTPSQSTTSQAASSQAPATTTQNNNTNTSSTATTTPTDQNTIIGNFAKAAGYYGSSNYSFMVTDQSGSDYTIEVRATDGDSQVQNLVGIFDYNTSTNTYTAKY</sequence>
<evidence type="ECO:0000256" key="2">
    <source>
        <dbReference type="SAM" id="SignalP"/>
    </source>
</evidence>
<dbReference type="OrthoDB" id="2329972at2"/>
<feature type="region of interest" description="Disordered" evidence="1">
    <location>
        <begin position="29"/>
        <end position="120"/>
    </location>
</feature>
<gene>
    <name evidence="3" type="ORF">F0161_09805</name>
</gene>
<feature type="compositionally biased region" description="Low complexity" evidence="1">
    <location>
        <begin position="29"/>
        <end position="49"/>
    </location>
</feature>
<dbReference type="RefSeq" id="WP_150204447.1">
    <property type="nucleotide sequence ID" value="NZ_CP043939.1"/>
</dbReference>
<feature type="compositionally biased region" description="Low complexity" evidence="1">
    <location>
        <begin position="58"/>
        <end position="120"/>
    </location>
</feature>
<keyword evidence="4" id="KW-1185">Reference proteome</keyword>
<dbReference type="AlphaFoldDB" id="A0A5P1X3K2"/>
<protein>
    <recommendedName>
        <fullName evidence="5">Lipoprotein</fullName>
    </recommendedName>
</protein>
<keyword evidence="2" id="KW-0732">Signal</keyword>
<dbReference type="EMBL" id="CP043939">
    <property type="protein sequence ID" value="QER68103.1"/>
    <property type="molecule type" value="Genomic_DNA"/>
</dbReference>